<dbReference type="GO" id="GO:0005737">
    <property type="term" value="C:cytoplasm"/>
    <property type="evidence" value="ECO:0007669"/>
    <property type="project" value="TreeGrafter"/>
</dbReference>
<dbReference type="GO" id="GO:0003676">
    <property type="term" value="F:nucleic acid binding"/>
    <property type="evidence" value="ECO:0007669"/>
    <property type="project" value="InterPro"/>
</dbReference>
<keyword evidence="4" id="KW-0863">Zinc-finger</keyword>
<evidence type="ECO:0000256" key="1">
    <source>
        <dbReference type="ARBA" id="ARBA00006499"/>
    </source>
</evidence>
<proteinExistence type="inferred from homology"/>
<dbReference type="GO" id="GO:0052689">
    <property type="term" value="F:carboxylic ester hydrolase activity"/>
    <property type="evidence" value="ECO:0007669"/>
    <property type="project" value="TreeGrafter"/>
</dbReference>
<dbReference type="EMBL" id="WIXP02000006">
    <property type="protein sequence ID" value="KAF6209042.1"/>
    <property type="molecule type" value="Genomic_DNA"/>
</dbReference>
<accession>A0A8S9XJ52</accession>
<dbReference type="Proteomes" id="UP000466442">
    <property type="component" value="Unassembled WGS sequence"/>
</dbReference>
<dbReference type="Pfam" id="PF03732">
    <property type="entry name" value="Retrotrans_gag"/>
    <property type="match status" value="1"/>
</dbReference>
<sequence>MSTSVHNGIDVLEPTSGKATAALIFLHGTGEVGKETKEKFVKFMGNCGHPYIKVYFPTAKERYLKIRDTITTFWFNAVRSGPGNEEVDGNVDDANKVTDMIEELIKEIESTGIPRERIAIGGSSQGGMVAIFAAYVRGIKIGAVVGIAASFAVFMRQVKLLDNPSPEEQANIEAQERDVIPVKPLELNKLALIPTEPIEGMLSALDHSPMIRETLREYLEFDVETLGVGIAESIKHEYAKRIDEINRAEEEIMKVQANNMKLFEASDFKVPFKPTPQRKFDLSEETAKKFNLIRFEDVRTRHPDDEVIDAYSGEQDHLVCPLKDFNGVGPHLKKSNKHAGGDTSVENQEIIGKHFRPESKRLVQSKILKQSEEDCVPRHLKGFSDMAIAPLRNKCTMNPDWANEVSDEQMKQLLAEMREVKLQLAASEERRAAEARERAALEETIRRGGSGAAPPPRKNLGAHTLIKEWGGSSSDPPVAVFLDQVREVGAASHWEEADYLLYGKGKLVGQAATYVQDRGPYATFAALDKDLRERYTNPRDRAEALAALRSARQQANESLRDYADRIQRLHRRSLPKGDNENERRALAKEAERDSQAAFLRGLRHEAFALMVTDMATERLDPTIQRALELEARWMRARSEKEGQVLALQEEDVTDPTVAALPGRYVPGGSPSLEARPPGGANPGVSLNTGQGRPPPVPYGTSECYRCHRIGHFARECPYQPQPRSGYPTRALGAPPAASTEPSGRAATNPCERCQQGGHHARDCTAPAPVRSVTWDESPKAKGTGKAQSPAPRQ</sequence>
<dbReference type="EC" id="3.1.2.22" evidence="2"/>
<dbReference type="GO" id="GO:0008474">
    <property type="term" value="F:palmitoyl-(protein) hydrolase activity"/>
    <property type="evidence" value="ECO:0007669"/>
    <property type="project" value="UniProtKB-EC"/>
</dbReference>
<evidence type="ECO:0000313" key="9">
    <source>
        <dbReference type="Proteomes" id="UP000466442"/>
    </source>
</evidence>
<comment type="caution">
    <text evidence="8">The sequence shown here is derived from an EMBL/GenBank/DDBJ whole genome shotgun (WGS) entry which is preliminary data.</text>
</comment>
<dbReference type="InterPro" id="IPR029058">
    <property type="entry name" value="AB_hydrolase_fold"/>
</dbReference>
<dbReference type="Pfam" id="PF00098">
    <property type="entry name" value="zf-CCHC"/>
    <property type="match status" value="2"/>
</dbReference>
<keyword evidence="4" id="KW-0862">Zinc</keyword>
<keyword evidence="4" id="KW-0479">Metal-binding</keyword>
<dbReference type="InterPro" id="IPR005162">
    <property type="entry name" value="Retrotrans_gag_dom"/>
</dbReference>
<feature type="region of interest" description="Disordered" evidence="6">
    <location>
        <begin position="717"/>
        <end position="793"/>
    </location>
</feature>
<dbReference type="InterPro" id="IPR003140">
    <property type="entry name" value="PLipase/COase/thioEstase"/>
</dbReference>
<evidence type="ECO:0000259" key="7">
    <source>
        <dbReference type="PROSITE" id="PS50158"/>
    </source>
</evidence>
<feature type="domain" description="CCHC-type" evidence="7">
    <location>
        <begin position="750"/>
        <end position="763"/>
    </location>
</feature>
<name>A0A8S9XJ52_APOLU</name>
<dbReference type="Gene3D" id="4.10.60.10">
    <property type="entry name" value="Zinc finger, CCHC-type"/>
    <property type="match status" value="1"/>
</dbReference>
<dbReference type="Pfam" id="PF02230">
    <property type="entry name" value="Abhydrolase_2"/>
    <property type="match status" value="1"/>
</dbReference>
<dbReference type="PROSITE" id="PS50158">
    <property type="entry name" value="ZF_CCHC"/>
    <property type="match status" value="2"/>
</dbReference>
<dbReference type="SMART" id="SM00343">
    <property type="entry name" value="ZnF_C2HC"/>
    <property type="match status" value="2"/>
</dbReference>
<organism evidence="8 9">
    <name type="scientific">Apolygus lucorum</name>
    <name type="common">Small green plant bug</name>
    <name type="synonym">Lygocoris lucorum</name>
    <dbReference type="NCBI Taxonomy" id="248454"/>
    <lineage>
        <taxon>Eukaryota</taxon>
        <taxon>Metazoa</taxon>
        <taxon>Ecdysozoa</taxon>
        <taxon>Arthropoda</taxon>
        <taxon>Hexapoda</taxon>
        <taxon>Insecta</taxon>
        <taxon>Pterygota</taxon>
        <taxon>Neoptera</taxon>
        <taxon>Paraneoptera</taxon>
        <taxon>Hemiptera</taxon>
        <taxon>Heteroptera</taxon>
        <taxon>Panheteroptera</taxon>
        <taxon>Cimicomorpha</taxon>
        <taxon>Miridae</taxon>
        <taxon>Mirini</taxon>
        <taxon>Apolygus</taxon>
    </lineage>
</organism>
<dbReference type="OrthoDB" id="2418081at2759"/>
<keyword evidence="3" id="KW-0378">Hydrolase</keyword>
<dbReference type="GO" id="GO:0008270">
    <property type="term" value="F:zinc ion binding"/>
    <property type="evidence" value="ECO:0007669"/>
    <property type="project" value="UniProtKB-KW"/>
</dbReference>
<feature type="region of interest" description="Disordered" evidence="6">
    <location>
        <begin position="662"/>
        <end position="696"/>
    </location>
</feature>
<dbReference type="SUPFAM" id="SSF57756">
    <property type="entry name" value="Retrovirus zinc finger-like domains"/>
    <property type="match status" value="1"/>
</dbReference>
<gene>
    <name evidence="8" type="ORF">GE061_014785</name>
</gene>
<evidence type="ECO:0000256" key="5">
    <source>
        <dbReference type="SAM" id="Coils"/>
    </source>
</evidence>
<evidence type="ECO:0000256" key="2">
    <source>
        <dbReference type="ARBA" id="ARBA00012423"/>
    </source>
</evidence>
<evidence type="ECO:0000256" key="6">
    <source>
        <dbReference type="SAM" id="MobiDB-lite"/>
    </source>
</evidence>
<keyword evidence="5" id="KW-0175">Coiled coil</keyword>
<protein>
    <recommendedName>
        <fullName evidence="2">palmitoyl-protein hydrolase</fullName>
        <ecNumber evidence="2">3.1.2.22</ecNumber>
    </recommendedName>
</protein>
<dbReference type="InterPro" id="IPR050565">
    <property type="entry name" value="LYPA1-2/EST-like"/>
</dbReference>
<feature type="coiled-coil region" evidence="5">
    <location>
        <begin position="545"/>
        <end position="572"/>
    </location>
</feature>
<feature type="coiled-coil region" evidence="5">
    <location>
        <begin position="403"/>
        <end position="444"/>
    </location>
</feature>
<dbReference type="SUPFAM" id="SSF53474">
    <property type="entry name" value="alpha/beta-Hydrolases"/>
    <property type="match status" value="1"/>
</dbReference>
<reference evidence="8" key="1">
    <citation type="journal article" date="2021" name="Mol. Ecol. Resour.">
        <title>Apolygus lucorum genome provides insights into omnivorousness and mesophyll feeding.</title>
        <authorList>
            <person name="Liu Y."/>
            <person name="Liu H."/>
            <person name="Wang H."/>
            <person name="Huang T."/>
            <person name="Liu B."/>
            <person name="Yang B."/>
            <person name="Yin L."/>
            <person name="Li B."/>
            <person name="Zhang Y."/>
            <person name="Zhang S."/>
            <person name="Jiang F."/>
            <person name="Zhang X."/>
            <person name="Ren Y."/>
            <person name="Wang B."/>
            <person name="Wang S."/>
            <person name="Lu Y."/>
            <person name="Wu K."/>
            <person name="Fan W."/>
            <person name="Wang G."/>
        </authorList>
    </citation>
    <scope>NUCLEOTIDE SEQUENCE</scope>
    <source>
        <strain evidence="8">12Hb</strain>
    </source>
</reference>
<dbReference type="PANTHER" id="PTHR10655">
    <property type="entry name" value="LYSOPHOSPHOLIPASE-RELATED"/>
    <property type="match status" value="1"/>
</dbReference>
<keyword evidence="9" id="KW-1185">Reference proteome</keyword>
<feature type="coiled-coil region" evidence="5">
    <location>
        <begin position="231"/>
        <end position="265"/>
    </location>
</feature>
<evidence type="ECO:0000313" key="8">
    <source>
        <dbReference type="EMBL" id="KAF6209042.1"/>
    </source>
</evidence>
<evidence type="ECO:0000256" key="3">
    <source>
        <dbReference type="ARBA" id="ARBA00022801"/>
    </source>
</evidence>
<dbReference type="InterPro" id="IPR036875">
    <property type="entry name" value="Znf_CCHC_sf"/>
</dbReference>
<dbReference type="InterPro" id="IPR001878">
    <property type="entry name" value="Znf_CCHC"/>
</dbReference>
<evidence type="ECO:0000256" key="4">
    <source>
        <dbReference type="PROSITE-ProRule" id="PRU00047"/>
    </source>
</evidence>
<dbReference type="AlphaFoldDB" id="A0A8S9XJ52"/>
<comment type="similarity">
    <text evidence="1">Belongs to the AB hydrolase superfamily. AB hydrolase 2 family.</text>
</comment>
<dbReference type="PANTHER" id="PTHR10655:SF17">
    <property type="entry name" value="LYSOPHOSPHOLIPASE-LIKE PROTEIN 1"/>
    <property type="match status" value="1"/>
</dbReference>
<dbReference type="Gene3D" id="3.40.50.1820">
    <property type="entry name" value="alpha/beta hydrolase"/>
    <property type="match status" value="1"/>
</dbReference>
<feature type="domain" description="CCHC-type" evidence="7">
    <location>
        <begin position="703"/>
        <end position="717"/>
    </location>
</feature>